<proteinExistence type="predicted"/>
<feature type="compositionally biased region" description="Basic and acidic residues" evidence="1">
    <location>
        <begin position="1"/>
        <end position="11"/>
    </location>
</feature>
<feature type="domain" description="DUF6593" evidence="2">
    <location>
        <begin position="8"/>
        <end position="161"/>
    </location>
</feature>
<evidence type="ECO:0000313" key="4">
    <source>
        <dbReference type="Proteomes" id="UP001465976"/>
    </source>
</evidence>
<protein>
    <recommendedName>
        <fullName evidence="2">DUF6593 domain-containing protein</fullName>
    </recommendedName>
</protein>
<reference evidence="3 4" key="1">
    <citation type="submission" date="2024-02" db="EMBL/GenBank/DDBJ databases">
        <title>A draft genome for the cacao thread blight pathogen Marasmius crinis-equi.</title>
        <authorList>
            <person name="Cohen S.P."/>
            <person name="Baruah I.K."/>
            <person name="Amoako-Attah I."/>
            <person name="Bukari Y."/>
            <person name="Meinhardt L.W."/>
            <person name="Bailey B.A."/>
        </authorList>
    </citation>
    <scope>NUCLEOTIDE SEQUENCE [LARGE SCALE GENOMIC DNA]</scope>
    <source>
        <strain evidence="3 4">GH-76</strain>
    </source>
</reference>
<accession>A0ABR3G2A0</accession>
<dbReference type="Pfam" id="PF20236">
    <property type="entry name" value="DUF6593"/>
    <property type="match status" value="1"/>
</dbReference>
<keyword evidence="4" id="KW-1185">Reference proteome</keyword>
<dbReference type="Proteomes" id="UP001465976">
    <property type="component" value="Unassembled WGS sequence"/>
</dbReference>
<dbReference type="InterPro" id="IPR046528">
    <property type="entry name" value="DUF6593"/>
</dbReference>
<evidence type="ECO:0000313" key="3">
    <source>
        <dbReference type="EMBL" id="KAL0581793.1"/>
    </source>
</evidence>
<gene>
    <name evidence="3" type="ORF">V5O48_000272</name>
</gene>
<evidence type="ECO:0000256" key="1">
    <source>
        <dbReference type="SAM" id="MobiDB-lite"/>
    </source>
</evidence>
<dbReference type="EMBL" id="JBAHYK010000004">
    <property type="protein sequence ID" value="KAL0581793.1"/>
    <property type="molecule type" value="Genomic_DNA"/>
</dbReference>
<name>A0ABR3G2A0_9AGAR</name>
<evidence type="ECO:0000259" key="2">
    <source>
        <dbReference type="Pfam" id="PF20236"/>
    </source>
</evidence>
<feature type="region of interest" description="Disordered" evidence="1">
    <location>
        <begin position="1"/>
        <end position="30"/>
    </location>
</feature>
<sequence>MDLIFSHDDARNTTLSSSSGQPLYEISTPGSREQTTITKLHPGEKPTEIGCVELRSGDASVCQVSGRDVLPRTGEFGRKNLAWSFTSSNGEKYTWTRKWDSNLLFDLTDTSKTSVVVYERSHSGFFSGKPRPAKLTLLPEGVALGILDEIVVTFVYIGQKAQQFRRAALIASGAATGASGFGW</sequence>
<feature type="compositionally biased region" description="Polar residues" evidence="1">
    <location>
        <begin position="12"/>
        <end position="21"/>
    </location>
</feature>
<comment type="caution">
    <text evidence="3">The sequence shown here is derived from an EMBL/GenBank/DDBJ whole genome shotgun (WGS) entry which is preliminary data.</text>
</comment>
<organism evidence="3 4">
    <name type="scientific">Marasmius crinis-equi</name>
    <dbReference type="NCBI Taxonomy" id="585013"/>
    <lineage>
        <taxon>Eukaryota</taxon>
        <taxon>Fungi</taxon>
        <taxon>Dikarya</taxon>
        <taxon>Basidiomycota</taxon>
        <taxon>Agaricomycotina</taxon>
        <taxon>Agaricomycetes</taxon>
        <taxon>Agaricomycetidae</taxon>
        <taxon>Agaricales</taxon>
        <taxon>Marasmiineae</taxon>
        <taxon>Marasmiaceae</taxon>
        <taxon>Marasmius</taxon>
    </lineage>
</organism>